<dbReference type="InterPro" id="IPR024047">
    <property type="entry name" value="MM3350-like_sf"/>
</dbReference>
<dbReference type="Pfam" id="PF07929">
    <property type="entry name" value="PRiA4_ORF3"/>
    <property type="match status" value="1"/>
</dbReference>
<dbReference type="InterPro" id="IPR012912">
    <property type="entry name" value="Plasmid_pRiA4b_Orf3-like"/>
</dbReference>
<name>A0A3N0AHX4_9ACTN</name>
<dbReference type="Gene3D" id="3.10.290.30">
    <property type="entry name" value="MM3350-like"/>
    <property type="match status" value="1"/>
</dbReference>
<dbReference type="Proteomes" id="UP000267368">
    <property type="component" value="Unassembled WGS sequence"/>
</dbReference>
<protein>
    <recommendedName>
        <fullName evidence="1">Plasmid pRiA4b Orf3-like domain-containing protein</fullName>
    </recommendedName>
</protein>
<feature type="domain" description="Plasmid pRiA4b Orf3-like" evidence="1">
    <location>
        <begin position="57"/>
        <end position="236"/>
    </location>
</feature>
<evidence type="ECO:0000313" key="2">
    <source>
        <dbReference type="EMBL" id="RNL21626.1"/>
    </source>
</evidence>
<dbReference type="SUPFAM" id="SSF159941">
    <property type="entry name" value="MM3350-like"/>
    <property type="match status" value="1"/>
</dbReference>
<dbReference type="PANTHER" id="PTHR41878:SF1">
    <property type="entry name" value="TNPR PROTEIN"/>
    <property type="match status" value="1"/>
</dbReference>
<reference evidence="3" key="1">
    <citation type="submission" date="2018-05" db="EMBL/GenBank/DDBJ databases">
        <title>Genome Sequencing of selected type strains of the family Eggerthellaceae.</title>
        <authorList>
            <person name="Danylec N."/>
            <person name="Stoll D.A."/>
            <person name="Doetsch A."/>
            <person name="Huch M."/>
        </authorList>
    </citation>
    <scope>NUCLEOTIDE SEQUENCE [LARGE SCALE GENOMIC DNA]</scope>
    <source>
        <strain evidence="3">DSM 17537</strain>
    </source>
</reference>
<evidence type="ECO:0000259" key="1">
    <source>
        <dbReference type="Pfam" id="PF07929"/>
    </source>
</evidence>
<accession>A0A3N0AHX4</accession>
<dbReference type="PANTHER" id="PTHR41878">
    <property type="entry name" value="LEXA REPRESSOR-RELATED"/>
    <property type="match status" value="1"/>
</dbReference>
<proteinExistence type="predicted"/>
<keyword evidence="3" id="KW-1185">Reference proteome</keyword>
<organism evidence="2 3">
    <name type="scientific">Slackia faecicanis</name>
    <dbReference type="NCBI Taxonomy" id="255723"/>
    <lineage>
        <taxon>Bacteria</taxon>
        <taxon>Bacillati</taxon>
        <taxon>Actinomycetota</taxon>
        <taxon>Coriobacteriia</taxon>
        <taxon>Eggerthellales</taxon>
        <taxon>Eggerthellaceae</taxon>
        <taxon>Slackia</taxon>
    </lineage>
</organism>
<dbReference type="AlphaFoldDB" id="A0A3N0AHX4"/>
<comment type="caution">
    <text evidence="2">The sequence shown here is derived from an EMBL/GenBank/DDBJ whole genome shotgun (WGS) entry which is preliminary data.</text>
</comment>
<sequence>MGPRKAAASKIGPLKTVNCKKDARTGLFREERTAMADNVFQFPASKAAGALDFSKSVFQVKATLLYIEPAIWRRFLIPADDTFFMLGDAVLGAFDWSGEYGFYFHKGSMFLDDPLLMERNAVMPRMKGEVHVGADDKKICELMKPGDKASFFYDMEDYWEIEVEIERVAADDETAFPFMPVCLDGARQAPPEGVGGTVGYVDFCRVLDNPLDARYRETREWLGLRAGERFDPEQFSIFDVNASYAIETIDDYEKEILPDNEADLREFCKMLLAEKMSMHACAEVGMRAMQNAQPAQEKPQE</sequence>
<gene>
    <name evidence="2" type="ORF">DMP07_02000</name>
</gene>
<evidence type="ECO:0000313" key="3">
    <source>
        <dbReference type="Proteomes" id="UP000267368"/>
    </source>
</evidence>
<dbReference type="EMBL" id="QICB01000001">
    <property type="protein sequence ID" value="RNL21626.1"/>
    <property type="molecule type" value="Genomic_DNA"/>
</dbReference>